<evidence type="ECO:0000313" key="1">
    <source>
        <dbReference type="EMBL" id="KAL3817102.1"/>
    </source>
</evidence>
<keyword evidence="2" id="KW-1185">Reference proteome</keyword>
<dbReference type="AlphaFoldDB" id="A0ABD3RY36"/>
<organism evidence="1 2">
    <name type="scientific">Cyclostephanos tholiformis</name>
    <dbReference type="NCBI Taxonomy" id="382380"/>
    <lineage>
        <taxon>Eukaryota</taxon>
        <taxon>Sar</taxon>
        <taxon>Stramenopiles</taxon>
        <taxon>Ochrophyta</taxon>
        <taxon>Bacillariophyta</taxon>
        <taxon>Coscinodiscophyceae</taxon>
        <taxon>Thalassiosirophycidae</taxon>
        <taxon>Stephanodiscales</taxon>
        <taxon>Stephanodiscaceae</taxon>
        <taxon>Cyclostephanos</taxon>
    </lineage>
</organism>
<accession>A0ABD3RY36</accession>
<gene>
    <name evidence="1" type="ORF">ACHAXA_009933</name>
</gene>
<reference evidence="1 2" key="1">
    <citation type="submission" date="2024-10" db="EMBL/GenBank/DDBJ databases">
        <title>Updated reference genomes for cyclostephanoid diatoms.</title>
        <authorList>
            <person name="Roberts W.R."/>
            <person name="Alverson A.J."/>
        </authorList>
    </citation>
    <scope>NUCLEOTIDE SEQUENCE [LARGE SCALE GENOMIC DNA]</scope>
    <source>
        <strain evidence="1 2">AJA228-03</strain>
    </source>
</reference>
<dbReference type="EMBL" id="JALLPB020000119">
    <property type="protein sequence ID" value="KAL3817102.1"/>
    <property type="molecule type" value="Genomic_DNA"/>
</dbReference>
<name>A0ABD3RY36_9STRA</name>
<evidence type="ECO:0000313" key="2">
    <source>
        <dbReference type="Proteomes" id="UP001530377"/>
    </source>
</evidence>
<protein>
    <submittedName>
        <fullName evidence="1">Uncharacterized protein</fullName>
    </submittedName>
</protein>
<sequence>MMTDDGNVHLDHVLNIKLPSLSPLIEQALTKAVKSFDRACYDVSNSVTVIGYAGERIKEPCQNVAGMCKIITVSR</sequence>
<proteinExistence type="predicted"/>
<dbReference type="Proteomes" id="UP001530377">
    <property type="component" value="Unassembled WGS sequence"/>
</dbReference>
<comment type="caution">
    <text evidence="1">The sequence shown here is derived from an EMBL/GenBank/DDBJ whole genome shotgun (WGS) entry which is preliminary data.</text>
</comment>